<dbReference type="GO" id="GO:0006047">
    <property type="term" value="P:UDP-N-acetylglucosamine metabolic process"/>
    <property type="evidence" value="ECO:0007669"/>
    <property type="project" value="TreeGrafter"/>
</dbReference>
<dbReference type="EMBL" id="BMAT01011873">
    <property type="protein sequence ID" value="GFR81362.1"/>
    <property type="molecule type" value="Genomic_DNA"/>
</dbReference>
<comment type="catalytic activity">
    <reaction evidence="1">
        <text>D-fructose 6-phosphate + L-glutamine = D-glucosamine 6-phosphate + L-glutamate</text>
        <dbReference type="Rhea" id="RHEA:13237"/>
        <dbReference type="ChEBI" id="CHEBI:29985"/>
        <dbReference type="ChEBI" id="CHEBI:58359"/>
        <dbReference type="ChEBI" id="CHEBI:58725"/>
        <dbReference type="ChEBI" id="CHEBI:61527"/>
        <dbReference type="EC" id="2.6.1.16"/>
    </reaction>
</comment>
<evidence type="ECO:0000256" key="6">
    <source>
        <dbReference type="ARBA" id="ARBA00022962"/>
    </source>
</evidence>
<dbReference type="Proteomes" id="UP000762676">
    <property type="component" value="Unassembled WGS sequence"/>
</dbReference>
<name>A0AAV4G7G2_9GAST</name>
<gene>
    <name evidence="8" type="ORF">ElyMa_005923300</name>
</gene>
<evidence type="ECO:0000256" key="4">
    <source>
        <dbReference type="ARBA" id="ARBA00022576"/>
    </source>
</evidence>
<dbReference type="SUPFAM" id="SSF53697">
    <property type="entry name" value="SIS domain"/>
    <property type="match status" value="1"/>
</dbReference>
<dbReference type="CDD" id="cd00714">
    <property type="entry name" value="GFAT"/>
    <property type="match status" value="1"/>
</dbReference>
<keyword evidence="9" id="KW-1185">Reference proteome</keyword>
<evidence type="ECO:0000256" key="3">
    <source>
        <dbReference type="ARBA" id="ARBA00012916"/>
    </source>
</evidence>
<dbReference type="GO" id="GO:0006002">
    <property type="term" value="P:fructose 6-phosphate metabolic process"/>
    <property type="evidence" value="ECO:0007669"/>
    <property type="project" value="TreeGrafter"/>
</dbReference>
<accession>A0AAV4G7G2</accession>
<keyword evidence="4 8" id="KW-0032">Aminotransferase</keyword>
<evidence type="ECO:0000256" key="5">
    <source>
        <dbReference type="ARBA" id="ARBA00022679"/>
    </source>
</evidence>
<sequence>MCGIFAYLNHLVPATRKEIIDILINGLKRLEYKGYDSTGLALEESDGNKDGSIKIVKQVGKVSDLAHQVKANLDLDKSFISHVGLAHTRWATHGQPSINNAHPHRSDVDNEFVIVHNGTITNYKDIKSFLIQRDFKFESETDTEVVVKLVKYLHDAHQTQKPAFSEIIELAAAQLEGAFAIVAISKHYPCELVATSRGSPLIVGVKSKSKLNADHFPVLNSKDMRGYFGGSYGRKDEDLQYHPLGPHKEIEYFFTSDPSCVIEHTNQVIYLEENDIASVHGGVLDIHRGSRSIDESTHREICTLKLELEQIMKGSYSSFLQKEIFEQPESVVNTMRGRVNFDTKEVVLGGLKEHIREIRRCRRLVFIAAGTSYHSAIAVSCTS</sequence>
<dbReference type="FunFam" id="3.60.20.10:FF:000052">
    <property type="entry name" value="Glutamine--fructose-6-phosphate aminotransferase [isomerizing] 2"/>
    <property type="match status" value="1"/>
</dbReference>
<dbReference type="PROSITE" id="PS51278">
    <property type="entry name" value="GATASE_TYPE_2"/>
    <property type="match status" value="1"/>
</dbReference>
<evidence type="ECO:0000256" key="2">
    <source>
        <dbReference type="ARBA" id="ARBA00004775"/>
    </source>
</evidence>
<dbReference type="PANTHER" id="PTHR10937:SF0">
    <property type="entry name" value="GLUTAMINE--FRUCTOSE-6-PHOSPHATE TRANSAMINASE (ISOMERIZING)"/>
    <property type="match status" value="1"/>
</dbReference>
<evidence type="ECO:0000313" key="9">
    <source>
        <dbReference type="Proteomes" id="UP000762676"/>
    </source>
</evidence>
<dbReference type="Gene3D" id="3.60.20.10">
    <property type="entry name" value="Glutamine Phosphoribosylpyrophosphate, subunit 1, domain 1"/>
    <property type="match status" value="1"/>
</dbReference>
<comment type="caution">
    <text evidence="8">The sequence shown here is derived from an EMBL/GenBank/DDBJ whole genome shotgun (WGS) entry which is preliminary data.</text>
</comment>
<evidence type="ECO:0000313" key="8">
    <source>
        <dbReference type="EMBL" id="GFR81362.1"/>
    </source>
</evidence>
<dbReference type="InterPro" id="IPR029055">
    <property type="entry name" value="Ntn_hydrolases_N"/>
</dbReference>
<dbReference type="Pfam" id="PF13522">
    <property type="entry name" value="GATase_6"/>
    <property type="match status" value="1"/>
</dbReference>
<dbReference type="AlphaFoldDB" id="A0AAV4G7G2"/>
<dbReference type="InterPro" id="IPR047084">
    <property type="entry name" value="GFAT_N"/>
</dbReference>
<dbReference type="SUPFAM" id="SSF56235">
    <property type="entry name" value="N-terminal nucleophile aminohydrolases (Ntn hydrolases)"/>
    <property type="match status" value="1"/>
</dbReference>
<organism evidence="8 9">
    <name type="scientific">Elysia marginata</name>
    <dbReference type="NCBI Taxonomy" id="1093978"/>
    <lineage>
        <taxon>Eukaryota</taxon>
        <taxon>Metazoa</taxon>
        <taxon>Spiralia</taxon>
        <taxon>Lophotrochozoa</taxon>
        <taxon>Mollusca</taxon>
        <taxon>Gastropoda</taxon>
        <taxon>Heterobranchia</taxon>
        <taxon>Euthyneura</taxon>
        <taxon>Panpulmonata</taxon>
        <taxon>Sacoglossa</taxon>
        <taxon>Placobranchoidea</taxon>
        <taxon>Plakobranchidae</taxon>
        <taxon>Elysia</taxon>
    </lineage>
</organism>
<dbReference type="Gene3D" id="3.40.50.10490">
    <property type="entry name" value="Glucose-6-phosphate isomerase like protein, domain 1"/>
    <property type="match status" value="1"/>
</dbReference>
<comment type="pathway">
    <text evidence="2">Nucleotide-sugar biosynthesis; UDP-N-acetyl-alpha-D-glucosamine biosynthesis; alpha-D-glucosamine 6-phosphate from D-fructose 6-phosphate: step 1/1.</text>
</comment>
<keyword evidence="6" id="KW-0315">Glutamine amidotransferase</keyword>
<dbReference type="GO" id="GO:0004360">
    <property type="term" value="F:glutamine-fructose-6-phosphate transaminase (isomerizing) activity"/>
    <property type="evidence" value="ECO:0007669"/>
    <property type="project" value="UniProtKB-EC"/>
</dbReference>
<reference evidence="8 9" key="1">
    <citation type="journal article" date="2021" name="Elife">
        <title>Chloroplast acquisition without the gene transfer in kleptoplastic sea slugs, Plakobranchus ocellatus.</title>
        <authorList>
            <person name="Maeda T."/>
            <person name="Takahashi S."/>
            <person name="Yoshida T."/>
            <person name="Shimamura S."/>
            <person name="Takaki Y."/>
            <person name="Nagai Y."/>
            <person name="Toyoda A."/>
            <person name="Suzuki Y."/>
            <person name="Arimoto A."/>
            <person name="Ishii H."/>
            <person name="Satoh N."/>
            <person name="Nishiyama T."/>
            <person name="Hasebe M."/>
            <person name="Maruyama T."/>
            <person name="Minagawa J."/>
            <person name="Obokata J."/>
            <person name="Shigenobu S."/>
        </authorList>
    </citation>
    <scope>NUCLEOTIDE SEQUENCE [LARGE SCALE GENOMIC DNA]</scope>
</reference>
<feature type="domain" description="Glutamine amidotransferase type-2" evidence="7">
    <location>
        <begin position="2"/>
        <end position="282"/>
    </location>
</feature>
<proteinExistence type="predicted"/>
<protein>
    <recommendedName>
        <fullName evidence="3">glutamine--fructose-6-phosphate transaminase (isomerizing)</fullName>
        <ecNumber evidence="3">2.6.1.16</ecNumber>
    </recommendedName>
</protein>
<evidence type="ECO:0000259" key="7">
    <source>
        <dbReference type="PROSITE" id="PS51278"/>
    </source>
</evidence>
<dbReference type="GO" id="GO:0097367">
    <property type="term" value="F:carbohydrate derivative binding"/>
    <property type="evidence" value="ECO:0007669"/>
    <property type="project" value="InterPro"/>
</dbReference>
<dbReference type="InterPro" id="IPR017932">
    <property type="entry name" value="GATase_2_dom"/>
</dbReference>
<dbReference type="PANTHER" id="PTHR10937">
    <property type="entry name" value="GLUCOSAMINE--FRUCTOSE-6-PHOSPHATE AMINOTRANSFERASE, ISOMERIZING"/>
    <property type="match status" value="1"/>
</dbReference>
<keyword evidence="5" id="KW-0808">Transferase</keyword>
<dbReference type="GO" id="GO:0006487">
    <property type="term" value="P:protein N-linked glycosylation"/>
    <property type="evidence" value="ECO:0007669"/>
    <property type="project" value="TreeGrafter"/>
</dbReference>
<dbReference type="EC" id="2.6.1.16" evidence="3"/>
<dbReference type="InterPro" id="IPR046348">
    <property type="entry name" value="SIS_dom_sf"/>
</dbReference>
<evidence type="ECO:0000256" key="1">
    <source>
        <dbReference type="ARBA" id="ARBA00001031"/>
    </source>
</evidence>